<evidence type="ECO:0000256" key="11">
    <source>
        <dbReference type="ARBA" id="ARBA00048807"/>
    </source>
</evidence>
<comment type="caution">
    <text evidence="12">The sequence shown here is derived from an EMBL/GenBank/DDBJ whole genome shotgun (WGS) entry which is preliminary data.</text>
</comment>
<evidence type="ECO:0000256" key="7">
    <source>
        <dbReference type="ARBA" id="ARBA00022723"/>
    </source>
</evidence>
<comment type="function">
    <text evidence="2">Catalyzes the conversion of 7,8-dihydroneopterin triphosphate (H2NTP) to 6-carboxy-5,6,7,8-tetrahydropterin (CPH4) and acetaldehyde.</text>
</comment>
<dbReference type="PANTHER" id="PTHR12589:SF7">
    <property type="entry name" value="6-PYRUVOYL TETRAHYDROBIOPTERIN SYNTHASE"/>
    <property type="match status" value="1"/>
</dbReference>
<name>A0A3N1LJH6_9PROT</name>
<evidence type="ECO:0000313" key="13">
    <source>
        <dbReference type="Proteomes" id="UP000278222"/>
    </source>
</evidence>
<evidence type="ECO:0000256" key="8">
    <source>
        <dbReference type="ARBA" id="ARBA00022833"/>
    </source>
</evidence>
<dbReference type="GO" id="GO:0070497">
    <property type="term" value="F:6-carboxytetrahydropterin synthase activity"/>
    <property type="evidence" value="ECO:0007669"/>
    <property type="project" value="UniProtKB-EC"/>
</dbReference>
<dbReference type="Pfam" id="PF01242">
    <property type="entry name" value="PTPS"/>
    <property type="match status" value="1"/>
</dbReference>
<evidence type="ECO:0000256" key="9">
    <source>
        <dbReference type="ARBA" id="ARBA00023239"/>
    </source>
</evidence>
<keyword evidence="7" id="KW-0479">Metal-binding</keyword>
<keyword evidence="8" id="KW-0862">Zinc</keyword>
<protein>
    <recommendedName>
        <fullName evidence="6">6-carboxy-5,6,7,8-tetrahydropterin synthase</fullName>
        <ecNumber evidence="5">4.1.2.50</ecNumber>
    </recommendedName>
    <alternativeName>
        <fullName evidence="10">Queuosine biosynthesis protein QueD</fullName>
    </alternativeName>
</protein>
<dbReference type="GO" id="GO:0046872">
    <property type="term" value="F:metal ion binding"/>
    <property type="evidence" value="ECO:0007669"/>
    <property type="project" value="UniProtKB-KW"/>
</dbReference>
<sequence>MDFAITRRIEIDAGHRIASHGSKCRHLHGHRYVVEATCRAASGELVREGEQSGMVLDFGFLKDEMVRIVDGPCDHGLIVAIDDNALLGLFAPAAADGEAWVADATREVAAVGYAERTGAALGQKLYLVPFPPTAECLARHWFERLSPAIAARSTGRAELVGVTVWETPNCRADFGLANMIQPPRLASEQERSY</sequence>
<evidence type="ECO:0000256" key="3">
    <source>
        <dbReference type="ARBA" id="ARBA00005061"/>
    </source>
</evidence>
<dbReference type="InterPro" id="IPR038418">
    <property type="entry name" value="6-PTP_synth/QueD_sf"/>
</dbReference>
<dbReference type="UniPathway" id="UPA00391"/>
<dbReference type="SUPFAM" id="SSF55620">
    <property type="entry name" value="Tetrahydrobiopterin biosynthesis enzymes-like"/>
    <property type="match status" value="1"/>
</dbReference>
<evidence type="ECO:0000256" key="6">
    <source>
        <dbReference type="ARBA" id="ARBA00018141"/>
    </source>
</evidence>
<comment type="pathway">
    <text evidence="3">Purine metabolism; 7-cyano-7-deazaguanine biosynthesis.</text>
</comment>
<dbReference type="RefSeq" id="WP_123689978.1">
    <property type="nucleotide sequence ID" value="NZ_AP019700.1"/>
</dbReference>
<evidence type="ECO:0000313" key="12">
    <source>
        <dbReference type="EMBL" id="ROP90566.1"/>
    </source>
</evidence>
<accession>A0A3N1LJH6</accession>
<dbReference type="Proteomes" id="UP000278222">
    <property type="component" value="Unassembled WGS sequence"/>
</dbReference>
<comment type="cofactor">
    <cofactor evidence="1">
        <name>Zn(2+)</name>
        <dbReference type="ChEBI" id="CHEBI:29105"/>
    </cofactor>
</comment>
<dbReference type="EC" id="4.1.2.50" evidence="5"/>
<evidence type="ECO:0000256" key="1">
    <source>
        <dbReference type="ARBA" id="ARBA00001947"/>
    </source>
</evidence>
<evidence type="ECO:0000256" key="4">
    <source>
        <dbReference type="ARBA" id="ARBA00008900"/>
    </source>
</evidence>
<organism evidence="12 13">
    <name type="scientific">Stella humosa</name>
    <dbReference type="NCBI Taxonomy" id="94"/>
    <lineage>
        <taxon>Bacteria</taxon>
        <taxon>Pseudomonadati</taxon>
        <taxon>Pseudomonadota</taxon>
        <taxon>Alphaproteobacteria</taxon>
        <taxon>Rhodospirillales</taxon>
        <taxon>Stellaceae</taxon>
        <taxon>Stella</taxon>
    </lineage>
</organism>
<evidence type="ECO:0000256" key="2">
    <source>
        <dbReference type="ARBA" id="ARBA00002285"/>
    </source>
</evidence>
<dbReference type="Gene3D" id="3.30.479.10">
    <property type="entry name" value="6-pyruvoyl tetrahydropterin synthase/QueD"/>
    <property type="match status" value="1"/>
</dbReference>
<gene>
    <name evidence="12" type="ORF">EDC65_2417</name>
</gene>
<evidence type="ECO:0000256" key="10">
    <source>
        <dbReference type="ARBA" id="ARBA00031449"/>
    </source>
</evidence>
<keyword evidence="9" id="KW-0456">Lyase</keyword>
<dbReference type="OrthoDB" id="7171471at2"/>
<dbReference type="AlphaFoldDB" id="A0A3N1LJH6"/>
<evidence type="ECO:0000256" key="5">
    <source>
        <dbReference type="ARBA" id="ARBA00012982"/>
    </source>
</evidence>
<keyword evidence="13" id="KW-1185">Reference proteome</keyword>
<dbReference type="InterPro" id="IPR007115">
    <property type="entry name" value="6-PTP_synth/QueD"/>
</dbReference>
<proteinExistence type="inferred from homology"/>
<comment type="catalytic activity">
    <reaction evidence="11">
        <text>7,8-dihydroneopterin 3'-triphosphate + H2O = 6-carboxy-5,6,7,8-tetrahydropterin + triphosphate + acetaldehyde + 2 H(+)</text>
        <dbReference type="Rhea" id="RHEA:27966"/>
        <dbReference type="ChEBI" id="CHEBI:15343"/>
        <dbReference type="ChEBI" id="CHEBI:15377"/>
        <dbReference type="ChEBI" id="CHEBI:15378"/>
        <dbReference type="ChEBI" id="CHEBI:18036"/>
        <dbReference type="ChEBI" id="CHEBI:58462"/>
        <dbReference type="ChEBI" id="CHEBI:61032"/>
        <dbReference type="EC" id="4.1.2.50"/>
    </reaction>
</comment>
<dbReference type="PANTHER" id="PTHR12589">
    <property type="entry name" value="PYRUVOYL TETRAHYDROBIOPTERIN SYNTHASE"/>
    <property type="match status" value="1"/>
</dbReference>
<comment type="similarity">
    <text evidence="4">Belongs to the PTPS family. QueD subfamily.</text>
</comment>
<reference evidence="12 13" key="1">
    <citation type="submission" date="2018-11" db="EMBL/GenBank/DDBJ databases">
        <title>Genomic Encyclopedia of Type Strains, Phase IV (KMG-IV): sequencing the most valuable type-strain genomes for metagenomic binning, comparative biology and taxonomic classification.</title>
        <authorList>
            <person name="Goeker M."/>
        </authorList>
    </citation>
    <scope>NUCLEOTIDE SEQUENCE [LARGE SCALE GENOMIC DNA]</scope>
    <source>
        <strain evidence="12 13">DSM 5900</strain>
    </source>
</reference>
<dbReference type="EMBL" id="RJKX01000014">
    <property type="protein sequence ID" value="ROP90566.1"/>
    <property type="molecule type" value="Genomic_DNA"/>
</dbReference>